<dbReference type="Proteomes" id="UP000002943">
    <property type="component" value="Unassembled WGS sequence"/>
</dbReference>
<proteinExistence type="predicted"/>
<keyword evidence="2" id="KW-1185">Reference proteome</keyword>
<gene>
    <name evidence="1" type="ORF">VIBC2010_15999</name>
</gene>
<reference evidence="1 2" key="1">
    <citation type="journal article" date="2012" name="Int. J. Syst. Evol. Microbiol.">
        <title>Vibrio caribbeanicus sp. nov., isolated from the marine sponge Scleritoderma cyanea.</title>
        <authorList>
            <person name="Hoffmann M."/>
            <person name="Monday S.R."/>
            <person name="Allard M.W."/>
            <person name="Strain E.A."/>
            <person name="Whittaker P."/>
            <person name="Naum M."/>
            <person name="McCarthy P.J."/>
            <person name="Lopez J.V."/>
            <person name="Fischer M."/>
            <person name="Brown E.W."/>
        </authorList>
    </citation>
    <scope>NUCLEOTIDE SEQUENCE [LARGE SCALE GENOMIC DNA]</scope>
    <source>
        <strain evidence="1 2">ATCC BAA-2122</strain>
    </source>
</reference>
<sequence>MNEKKTYALFILEEFFAENQNRKRKIVILITLLLAGKFTMQKKNVHTWKLQ</sequence>
<accession>E3BER4</accession>
<comment type="caution">
    <text evidence="1">The sequence shown here is derived from an EMBL/GenBank/DDBJ whole genome shotgun (WGS) entry which is preliminary data.</text>
</comment>
<organism evidence="1 2">
    <name type="scientific">Vibrio caribbeanicus ATCC BAA-2122</name>
    <dbReference type="NCBI Taxonomy" id="796620"/>
    <lineage>
        <taxon>Bacteria</taxon>
        <taxon>Pseudomonadati</taxon>
        <taxon>Pseudomonadota</taxon>
        <taxon>Gammaproteobacteria</taxon>
        <taxon>Vibrionales</taxon>
        <taxon>Vibrionaceae</taxon>
        <taxon>Vibrio</taxon>
    </lineage>
</organism>
<name>E3BER4_9VIBR</name>
<evidence type="ECO:0000313" key="2">
    <source>
        <dbReference type="Proteomes" id="UP000002943"/>
    </source>
</evidence>
<evidence type="ECO:0000313" key="1">
    <source>
        <dbReference type="EMBL" id="EFP98431.1"/>
    </source>
</evidence>
<dbReference type="AlphaFoldDB" id="E3BER4"/>
<dbReference type="EMBL" id="AEIU01000003">
    <property type="protein sequence ID" value="EFP98431.1"/>
    <property type="molecule type" value="Genomic_DNA"/>
</dbReference>
<dbReference type="STRING" id="796620.VIBC2010_15999"/>
<protein>
    <submittedName>
        <fullName evidence="1">Uncharacterized protein</fullName>
    </submittedName>
</protein>